<dbReference type="GO" id="GO:0000049">
    <property type="term" value="F:tRNA binding"/>
    <property type="evidence" value="ECO:0007669"/>
    <property type="project" value="UniProtKB-KW"/>
</dbReference>
<evidence type="ECO:0000256" key="6">
    <source>
        <dbReference type="ARBA" id="ARBA00022741"/>
    </source>
</evidence>
<dbReference type="Proteomes" id="UP000319576">
    <property type="component" value="Chromosome"/>
</dbReference>
<keyword evidence="3 13" id="KW-0820">tRNA-binding</keyword>
<keyword evidence="4 13" id="KW-0436">Ligase</keyword>
<feature type="binding site" evidence="13">
    <location>
        <position position="357"/>
    </location>
    <ligand>
        <name>Zn(2+)</name>
        <dbReference type="ChEBI" id="CHEBI:29105"/>
        <note>catalytic</note>
    </ligand>
</feature>
<dbReference type="GO" id="GO:0004829">
    <property type="term" value="F:threonine-tRNA ligase activity"/>
    <property type="evidence" value="ECO:0007669"/>
    <property type="project" value="UniProtKB-UniRule"/>
</dbReference>
<comment type="caution">
    <text evidence="13">Lacks conserved residue(s) required for the propagation of feature annotation.</text>
</comment>
<dbReference type="FunFam" id="3.30.930.10:FF:000002">
    <property type="entry name" value="Threonine--tRNA ligase"/>
    <property type="match status" value="1"/>
</dbReference>
<name>A0A517XUN6_9BACT</name>
<dbReference type="GO" id="GO:0046872">
    <property type="term" value="F:metal ion binding"/>
    <property type="evidence" value="ECO:0007669"/>
    <property type="project" value="UniProtKB-KW"/>
</dbReference>
<keyword evidence="8 13" id="KW-0067">ATP-binding</keyword>
<dbReference type="FunFam" id="3.40.50.800:FF:000001">
    <property type="entry name" value="Threonine--tRNA ligase"/>
    <property type="match status" value="1"/>
</dbReference>
<keyword evidence="2 13" id="KW-0963">Cytoplasm</keyword>
<dbReference type="GO" id="GO:0006435">
    <property type="term" value="P:threonyl-tRNA aminoacylation"/>
    <property type="evidence" value="ECO:0007669"/>
    <property type="project" value="UniProtKB-UniRule"/>
</dbReference>
<dbReference type="Gene3D" id="3.30.980.10">
    <property type="entry name" value="Threonyl-trna Synthetase, Chain A, domain 2"/>
    <property type="match status" value="1"/>
</dbReference>
<keyword evidence="6 13" id="KW-0547">Nucleotide-binding</keyword>
<evidence type="ECO:0000256" key="10">
    <source>
        <dbReference type="ARBA" id="ARBA00022917"/>
    </source>
</evidence>
<keyword evidence="11 13" id="KW-0030">Aminoacyl-tRNA synthetase</keyword>
<dbReference type="RefSeq" id="WP_145240003.1">
    <property type="nucleotide sequence ID" value="NZ_CP036273.1"/>
</dbReference>
<dbReference type="Gene3D" id="3.30.54.20">
    <property type="match status" value="1"/>
</dbReference>
<dbReference type="Gene3D" id="3.40.50.800">
    <property type="entry name" value="Anticodon-binding domain"/>
    <property type="match status" value="1"/>
</dbReference>
<evidence type="ECO:0000313" key="16">
    <source>
        <dbReference type="Proteomes" id="UP000319576"/>
    </source>
</evidence>
<accession>A0A517XUN6</accession>
<evidence type="ECO:0000256" key="1">
    <source>
        <dbReference type="ARBA" id="ARBA00008226"/>
    </source>
</evidence>
<feature type="binding site" evidence="13">
    <location>
        <position position="306"/>
    </location>
    <ligand>
        <name>Zn(2+)</name>
        <dbReference type="ChEBI" id="CHEBI:29105"/>
        <note>catalytic</note>
    </ligand>
</feature>
<evidence type="ECO:0000313" key="15">
    <source>
        <dbReference type="EMBL" id="QDU21215.1"/>
    </source>
</evidence>
<dbReference type="GO" id="GO:0005524">
    <property type="term" value="F:ATP binding"/>
    <property type="evidence" value="ECO:0007669"/>
    <property type="project" value="UniProtKB-UniRule"/>
</dbReference>
<evidence type="ECO:0000256" key="12">
    <source>
        <dbReference type="ARBA" id="ARBA00049515"/>
    </source>
</evidence>
<comment type="catalytic activity">
    <reaction evidence="12 13">
        <text>tRNA(Thr) + L-threonine + ATP = L-threonyl-tRNA(Thr) + AMP + diphosphate + H(+)</text>
        <dbReference type="Rhea" id="RHEA:24624"/>
        <dbReference type="Rhea" id="RHEA-COMP:9670"/>
        <dbReference type="Rhea" id="RHEA-COMP:9704"/>
        <dbReference type="ChEBI" id="CHEBI:15378"/>
        <dbReference type="ChEBI" id="CHEBI:30616"/>
        <dbReference type="ChEBI" id="CHEBI:33019"/>
        <dbReference type="ChEBI" id="CHEBI:57926"/>
        <dbReference type="ChEBI" id="CHEBI:78442"/>
        <dbReference type="ChEBI" id="CHEBI:78534"/>
        <dbReference type="ChEBI" id="CHEBI:456215"/>
        <dbReference type="EC" id="6.1.1.3"/>
    </reaction>
</comment>
<keyword evidence="16" id="KW-1185">Reference proteome</keyword>
<dbReference type="SUPFAM" id="SSF52954">
    <property type="entry name" value="Class II aaRS ABD-related"/>
    <property type="match status" value="1"/>
</dbReference>
<dbReference type="HAMAP" id="MF_00184">
    <property type="entry name" value="Thr_tRNA_synth"/>
    <property type="match status" value="1"/>
</dbReference>
<dbReference type="InterPro" id="IPR047246">
    <property type="entry name" value="ThrRS_anticodon"/>
</dbReference>
<keyword evidence="5 13" id="KW-0479">Metal-binding</keyword>
<dbReference type="InterPro" id="IPR002314">
    <property type="entry name" value="aa-tRNA-synt_IIb"/>
</dbReference>
<evidence type="ECO:0000256" key="8">
    <source>
        <dbReference type="ARBA" id="ARBA00022840"/>
    </source>
</evidence>
<feature type="binding site" evidence="13">
    <location>
        <position position="490"/>
    </location>
    <ligand>
        <name>Zn(2+)</name>
        <dbReference type="ChEBI" id="CHEBI:29105"/>
        <note>catalytic</note>
    </ligand>
</feature>
<dbReference type="EMBL" id="CP036273">
    <property type="protein sequence ID" value="QDU21215.1"/>
    <property type="molecule type" value="Genomic_DNA"/>
</dbReference>
<comment type="subunit">
    <text evidence="13">Homodimer.</text>
</comment>
<reference evidence="15 16" key="1">
    <citation type="submission" date="2019-02" db="EMBL/GenBank/DDBJ databases">
        <title>Deep-cultivation of Planctomycetes and their phenomic and genomic characterization uncovers novel biology.</title>
        <authorList>
            <person name="Wiegand S."/>
            <person name="Jogler M."/>
            <person name="Boedeker C."/>
            <person name="Pinto D."/>
            <person name="Vollmers J."/>
            <person name="Rivas-Marin E."/>
            <person name="Kohn T."/>
            <person name="Peeters S.H."/>
            <person name="Heuer A."/>
            <person name="Rast P."/>
            <person name="Oberbeckmann S."/>
            <person name="Bunk B."/>
            <person name="Jeske O."/>
            <person name="Meyerdierks A."/>
            <person name="Storesund J.E."/>
            <person name="Kallscheuer N."/>
            <person name="Luecker S."/>
            <person name="Lage O.M."/>
            <person name="Pohl T."/>
            <person name="Merkel B.J."/>
            <person name="Hornburger P."/>
            <person name="Mueller R.-W."/>
            <person name="Bruemmer F."/>
            <person name="Labrenz M."/>
            <person name="Spormann A.M."/>
            <person name="Op den Camp H."/>
            <person name="Overmann J."/>
            <person name="Amann R."/>
            <person name="Jetten M.S.M."/>
            <person name="Mascher T."/>
            <person name="Medema M.H."/>
            <person name="Devos D.P."/>
            <person name="Kaster A.-K."/>
            <person name="Ovreas L."/>
            <person name="Rohde M."/>
            <person name="Galperin M.Y."/>
            <person name="Jogler C."/>
        </authorList>
    </citation>
    <scope>NUCLEOTIDE SEQUENCE [LARGE SCALE GENOMIC DNA]</scope>
    <source>
        <strain evidence="15 16">ETA_A1</strain>
    </source>
</reference>
<dbReference type="CDD" id="cd00860">
    <property type="entry name" value="ThrRS_anticodon"/>
    <property type="match status" value="1"/>
</dbReference>
<dbReference type="SUPFAM" id="SSF55681">
    <property type="entry name" value="Class II aaRS and biotin synthetases"/>
    <property type="match status" value="1"/>
</dbReference>
<evidence type="ECO:0000256" key="3">
    <source>
        <dbReference type="ARBA" id="ARBA00022555"/>
    </source>
</evidence>
<evidence type="ECO:0000256" key="2">
    <source>
        <dbReference type="ARBA" id="ARBA00022490"/>
    </source>
</evidence>
<sequence>MASEAELKAAGEKYVPKDYDPALYKTRHSFAHVLAQAVTERFPQAKPTIGPPVEFGFYYDFDLDTQPSDADLNWIADRMRQIIKGKHAFRVREITAAEGRELFKDNPYKLELIDGLTNGQDEYGNSAAGAPLLTVYQQDTFVDLCRGPHVETTRDLDSKGFKVTQVTGSYWRGDEKNKALKRFHATAWGNEADLKAHLERIEEAARRDHRKLGRDLELFSNEPVFGSGFPMLLPKGATVRRLLEQFITDYERHAGYQHVYTPDAAKKELYRISGHWEHYKDSMFPPMDLGEGGQEWDELCLRPMCCPHHIQVYKAKPRSYRDLPIRIAELGKMYRYERSGVVGGLSRVRCMTLNDAHLFVRPAQVKAEIAGVLALMKKAYADLGITEFRFRLSKNDEPGAASKGKYVDNPELWESSTRMLREVLTESGMPFFEAWGEAAFYGPKIDVQVKDVMGREETLSTIQADQHLPEQFKLEFKDSDDTAKRPVMIHRGVISTMERMMSYLIELYAGAFPPWLAPVQVGIVPIADRHFEYAEKVAATLEEKDFRVENDLGDKRMNAKIREFQLQKVPYVLVIGDKEMAADSAAVRLRSGEDLGAKPVAEFVALLEQVVKSRTQKLTV</sequence>
<dbReference type="EC" id="6.1.1.3" evidence="13"/>
<dbReference type="Gene3D" id="3.30.930.10">
    <property type="entry name" value="Bira Bifunctional Protein, Domain 2"/>
    <property type="match status" value="1"/>
</dbReference>
<comment type="cofactor">
    <cofactor evidence="13">
        <name>Zn(2+)</name>
        <dbReference type="ChEBI" id="CHEBI:29105"/>
    </cofactor>
    <text evidence="13">Binds 1 zinc ion per subunit.</text>
</comment>
<evidence type="ECO:0000256" key="5">
    <source>
        <dbReference type="ARBA" id="ARBA00022723"/>
    </source>
</evidence>
<feature type="domain" description="Aminoacyl-transfer RNA synthetases class-II family profile" evidence="14">
    <location>
        <begin position="234"/>
        <end position="513"/>
    </location>
</feature>
<dbReference type="PANTHER" id="PTHR11451:SF56">
    <property type="entry name" value="THREONINE--TRNA LIGASE 1"/>
    <property type="match status" value="1"/>
</dbReference>
<evidence type="ECO:0000256" key="7">
    <source>
        <dbReference type="ARBA" id="ARBA00022833"/>
    </source>
</evidence>
<keyword evidence="10 13" id="KW-0648">Protein biosynthesis</keyword>
<comment type="subcellular location">
    <subcellularLocation>
        <location evidence="13">Cytoplasm</location>
    </subcellularLocation>
</comment>
<dbReference type="GO" id="GO:0005737">
    <property type="term" value="C:cytoplasm"/>
    <property type="evidence" value="ECO:0007669"/>
    <property type="project" value="UniProtKB-SubCell"/>
</dbReference>
<dbReference type="KEGG" id="uli:ETAA1_31800"/>
<evidence type="ECO:0000256" key="4">
    <source>
        <dbReference type="ARBA" id="ARBA00022598"/>
    </source>
</evidence>
<keyword evidence="7 13" id="KW-0862">Zinc</keyword>
<dbReference type="NCBIfam" id="TIGR00418">
    <property type="entry name" value="thrS"/>
    <property type="match status" value="1"/>
</dbReference>
<dbReference type="InterPro" id="IPR012947">
    <property type="entry name" value="tRNA_SAD"/>
</dbReference>
<dbReference type="Pfam" id="PF00587">
    <property type="entry name" value="tRNA-synt_2b"/>
    <property type="match status" value="1"/>
</dbReference>
<evidence type="ECO:0000256" key="9">
    <source>
        <dbReference type="ARBA" id="ARBA00022884"/>
    </source>
</evidence>
<dbReference type="SMART" id="SM00863">
    <property type="entry name" value="tRNA_SAD"/>
    <property type="match status" value="1"/>
</dbReference>
<dbReference type="InterPro" id="IPR002320">
    <property type="entry name" value="Thr-tRNA-ligase_IIa"/>
</dbReference>
<comment type="similarity">
    <text evidence="1 13">Belongs to the class-II aminoacyl-tRNA synthetase family.</text>
</comment>
<gene>
    <name evidence="13 15" type="primary">thrS</name>
    <name evidence="15" type="ORF">ETAA1_31800</name>
</gene>
<dbReference type="InterPro" id="IPR004154">
    <property type="entry name" value="Anticodon-bd"/>
</dbReference>
<dbReference type="PANTHER" id="PTHR11451">
    <property type="entry name" value="THREONINE-TRNA LIGASE"/>
    <property type="match status" value="1"/>
</dbReference>
<evidence type="ECO:0000259" key="14">
    <source>
        <dbReference type="PROSITE" id="PS50862"/>
    </source>
</evidence>
<dbReference type="PRINTS" id="PR01047">
    <property type="entry name" value="TRNASYNTHTHR"/>
</dbReference>
<dbReference type="SUPFAM" id="SSF55186">
    <property type="entry name" value="ThrRS/AlaRS common domain"/>
    <property type="match status" value="1"/>
</dbReference>
<dbReference type="InterPro" id="IPR006195">
    <property type="entry name" value="aa-tRNA-synth_II"/>
</dbReference>
<dbReference type="OrthoDB" id="9802304at2"/>
<dbReference type="Pfam" id="PF03129">
    <property type="entry name" value="HGTP_anticodon"/>
    <property type="match status" value="1"/>
</dbReference>
<dbReference type="AlphaFoldDB" id="A0A517XUN6"/>
<keyword evidence="9 13" id="KW-0694">RNA-binding</keyword>
<dbReference type="InterPro" id="IPR033728">
    <property type="entry name" value="ThrRS_core"/>
</dbReference>
<dbReference type="PROSITE" id="PS50862">
    <property type="entry name" value="AA_TRNA_LIGASE_II"/>
    <property type="match status" value="1"/>
</dbReference>
<evidence type="ECO:0000256" key="13">
    <source>
        <dbReference type="HAMAP-Rule" id="MF_00184"/>
    </source>
</evidence>
<proteinExistence type="inferred from homology"/>
<organism evidence="15 16">
    <name type="scientific">Urbifossiella limnaea</name>
    <dbReference type="NCBI Taxonomy" id="2528023"/>
    <lineage>
        <taxon>Bacteria</taxon>
        <taxon>Pseudomonadati</taxon>
        <taxon>Planctomycetota</taxon>
        <taxon>Planctomycetia</taxon>
        <taxon>Gemmatales</taxon>
        <taxon>Gemmataceae</taxon>
        <taxon>Urbifossiella</taxon>
    </lineage>
</organism>
<evidence type="ECO:0000256" key="11">
    <source>
        <dbReference type="ARBA" id="ARBA00023146"/>
    </source>
</evidence>
<protein>
    <recommendedName>
        <fullName evidence="13">Threonine--tRNA ligase</fullName>
        <ecNumber evidence="13">6.1.1.3</ecNumber>
    </recommendedName>
    <alternativeName>
        <fullName evidence="13">Threonyl-tRNA synthetase</fullName>
        <shortName evidence="13">ThrRS</shortName>
    </alternativeName>
</protein>
<dbReference type="CDD" id="cd00771">
    <property type="entry name" value="ThrRS_core"/>
    <property type="match status" value="1"/>
</dbReference>
<dbReference type="InterPro" id="IPR045864">
    <property type="entry name" value="aa-tRNA-synth_II/BPL/LPL"/>
</dbReference>
<dbReference type="InterPro" id="IPR018163">
    <property type="entry name" value="Thr/Ala-tRNA-synth_IIc_edit"/>
</dbReference>
<dbReference type="Pfam" id="PF07973">
    <property type="entry name" value="tRNA_SAD"/>
    <property type="match status" value="1"/>
</dbReference>
<dbReference type="InterPro" id="IPR036621">
    <property type="entry name" value="Anticodon-bd_dom_sf"/>
</dbReference>